<keyword evidence="2" id="KW-1185">Reference proteome</keyword>
<dbReference type="AlphaFoldDB" id="G0AAI9"/>
<reference evidence="1 2" key="4">
    <citation type="journal article" date="2010" name="Environ. Microbiol.">
        <title>The bacterial genus Collimonas: mycophagy, weathering and other adaptive solutions to life in oligotrophic soil environments.</title>
        <authorList>
            <person name="Leveau J.H."/>
            <person name="Uroz S."/>
            <person name="de Boer W."/>
        </authorList>
    </citation>
    <scope>NUCLEOTIDE SEQUENCE [LARGE SCALE GENOMIC DNA]</scope>
    <source>
        <strain evidence="1 2">Ter331</strain>
    </source>
</reference>
<reference evidence="1 2" key="1">
    <citation type="journal article" date="2004" name="Environ. Microbiol.">
        <title>Phylogeny-function analysis of (meta)genomic libraries: screening for expression of ribosomal RNA genes by large-insert library fluorescent in situ hybridization (LIL-FISH).</title>
        <authorList>
            <person name="Leveau J.H."/>
            <person name="Gerards S."/>
            <person name="de Boer W."/>
            <person name="van Veen J.A."/>
        </authorList>
    </citation>
    <scope>NUCLEOTIDE SEQUENCE [LARGE SCALE GENOMIC DNA]</scope>
    <source>
        <strain evidence="1 2">Ter331</strain>
    </source>
</reference>
<evidence type="ECO:0000313" key="1">
    <source>
        <dbReference type="EMBL" id="AEK63203.1"/>
    </source>
</evidence>
<gene>
    <name evidence="1" type="ordered locus">CFU_3379</name>
</gene>
<reference evidence="1 2" key="2">
    <citation type="journal article" date="2006" name="J. Microbiol. Methods">
        <title>Genomic flank-sequencing of plasposon insertion sites for rapid identification of functional genes.</title>
        <authorList>
            <person name="Leveau J.H."/>
            <person name="Gerards S."/>
            <person name="Fritsche K."/>
            <person name="Zondag G."/>
            <person name="van Veen J.A."/>
        </authorList>
    </citation>
    <scope>NUCLEOTIDE SEQUENCE [LARGE SCALE GENOMIC DNA]</scope>
    <source>
        <strain evidence="1 2">Ter331</strain>
    </source>
</reference>
<proteinExistence type="predicted"/>
<evidence type="ECO:0000313" key="2">
    <source>
        <dbReference type="Proteomes" id="UP000008392"/>
    </source>
</evidence>
<dbReference type="HOGENOM" id="CLU_786885_0_0_4"/>
<organism evidence="1 2">
    <name type="scientific">Collimonas fungivorans (strain Ter331)</name>
    <dbReference type="NCBI Taxonomy" id="1005048"/>
    <lineage>
        <taxon>Bacteria</taxon>
        <taxon>Pseudomonadati</taxon>
        <taxon>Pseudomonadota</taxon>
        <taxon>Betaproteobacteria</taxon>
        <taxon>Burkholderiales</taxon>
        <taxon>Oxalobacteraceae</taxon>
        <taxon>Collimonas</taxon>
    </lineage>
</organism>
<accession>G0AAI9</accession>
<reference evidence="2" key="6">
    <citation type="submission" date="2011-05" db="EMBL/GenBank/DDBJ databases">
        <title>Complete sequence of Collimonas fungivorans Ter331.</title>
        <authorList>
            <person name="Leveau J.H."/>
        </authorList>
    </citation>
    <scope>NUCLEOTIDE SEQUENCE [LARGE SCALE GENOMIC DNA]</scope>
    <source>
        <strain evidence="2">Ter331</strain>
    </source>
</reference>
<reference evidence="1 2" key="5">
    <citation type="journal article" date="2011" name="ISME J.">
        <title>Dual transcriptional profiling of a bacterial/fungal confrontation: Collimonas fungivorans versus Aspergillus niger.</title>
        <authorList>
            <person name="Mela F."/>
            <person name="Fritsche K."/>
            <person name="de Boer W."/>
            <person name="van Veen J.A."/>
            <person name="de Graaff L.H."/>
            <person name="van den Berg M."/>
            <person name="Leveau J.H."/>
        </authorList>
    </citation>
    <scope>NUCLEOTIDE SEQUENCE [LARGE SCALE GENOMIC DNA]</scope>
    <source>
        <strain evidence="1 2">Ter331</strain>
    </source>
</reference>
<sequence length="352" mass="39016">MNNDIQTTLLDEHAVDIFSKAMKKKLQFKREQGFGGWNDITKCSGDRLAELLLAAVAKGDPVDVANFAMMLFCRHESHDALKDACAAALTAPQRNPWQELRNAISPEMDAAFDRAAGVHTMPIAKLESAAQAISDGRNEDAARLITLATSQTLPFQQRVQPWMMECFGSEIAADRKERNHRFFEEATELIQACEMTRSEAHQLVDYVYARPVGDARQEVGGVMVTLAALCLAQDMDMHAAGEIELVRIWTKVDQIRAKQAAKPRHSPLPAVPADPVLSDEDAEHMQAARKSLSELREAVELCGLALGRGEGFDEAWQIVQEKEIAAYQWLLADVPRVPARQHAIALLAKVRP</sequence>
<reference evidence="1 2" key="3">
    <citation type="journal article" date="2008" name="FEMS Microbiol. Ecol.">
        <title>Identification and characterization of genes underlying chitinolysis in Collimonas fungivorans Ter331.</title>
        <authorList>
            <person name="Fritsche K."/>
            <person name="de Boer W."/>
            <person name="Gerards S."/>
            <person name="van den Berg M."/>
            <person name="van Veen J.A."/>
            <person name="Leveau J.H."/>
        </authorList>
    </citation>
    <scope>NUCLEOTIDE SEQUENCE [LARGE SCALE GENOMIC DNA]</scope>
    <source>
        <strain evidence="1 2">Ter331</strain>
    </source>
</reference>
<protein>
    <submittedName>
        <fullName evidence="1">Uncharacterized protein</fullName>
    </submittedName>
</protein>
<dbReference type="eggNOG" id="ENOG5032VME">
    <property type="taxonomic scope" value="Bacteria"/>
</dbReference>
<dbReference type="KEGG" id="cfu:CFU_3379"/>
<dbReference type="STRING" id="1005048.CFU_3379"/>
<dbReference type="EMBL" id="CP002745">
    <property type="protein sequence ID" value="AEK63203.1"/>
    <property type="molecule type" value="Genomic_DNA"/>
</dbReference>
<dbReference type="RefSeq" id="WP_014007355.1">
    <property type="nucleotide sequence ID" value="NC_015856.1"/>
</dbReference>
<dbReference type="Proteomes" id="UP000008392">
    <property type="component" value="Chromosome"/>
</dbReference>
<name>G0AAI9_COLFT</name>